<proteinExistence type="predicted"/>
<evidence type="ECO:0000313" key="2">
    <source>
        <dbReference type="Proteomes" id="UP000030134"/>
    </source>
</evidence>
<dbReference type="OrthoDB" id="9768048at2"/>
<dbReference type="GO" id="GO:0009244">
    <property type="term" value="P:lipopolysaccharide core region biosynthetic process"/>
    <property type="evidence" value="ECO:0007669"/>
    <property type="project" value="TreeGrafter"/>
</dbReference>
<name>A0A0A2G413_9PORP</name>
<dbReference type="STRING" id="266762.HQ36_03590"/>
<dbReference type="RefSeq" id="WP_036883497.1">
    <property type="nucleotide sequence ID" value="NZ_JQZW01000008.1"/>
</dbReference>
<dbReference type="InterPro" id="IPR051199">
    <property type="entry name" value="LPS_LOS_Heptosyltrfase"/>
</dbReference>
<dbReference type="eggNOG" id="COG0859">
    <property type="taxonomic scope" value="Bacteria"/>
</dbReference>
<dbReference type="PANTHER" id="PTHR30160:SF22">
    <property type="entry name" value="LIPOPOLYSACCHARIDE CORE BIOSYNTHESIS PROTEIN"/>
    <property type="match status" value="1"/>
</dbReference>
<comment type="caution">
    <text evidence="1">The sequence shown here is derived from an EMBL/GenBank/DDBJ whole genome shotgun (WGS) entry which is preliminary data.</text>
</comment>
<dbReference type="GO" id="GO:0005829">
    <property type="term" value="C:cytosol"/>
    <property type="evidence" value="ECO:0007669"/>
    <property type="project" value="TreeGrafter"/>
</dbReference>
<sequence length="294" mass="33569">MANVLIVQPASLGDICLSLRLVYSVATSYPQHQFTYLLKPSITGIAVTPPSNLEPMTIDLKKKDGTLRGLLALGRKLLYERFDYVFDLYNSHHTNFLGNYLRLFGGTKYYSVPKRYSVRSSFFEDHIPYTKGEEYLRVYKELFIKGGLGPNKPLSEIGINLKSIISFPSKAVGFSPQTKRDEFLSWEDLYRSANYIIDLFSKPVLIFGCNRKDATIPPEELRAKHKNVYFVSNLSFSQELSVLASLELFIGVDCSSIRMAELMNIPIFYLEDFSSMEDKIFSAKEQLIEIITQQ</sequence>
<evidence type="ECO:0000313" key="1">
    <source>
        <dbReference type="EMBL" id="KGN98018.1"/>
    </source>
</evidence>
<dbReference type="PANTHER" id="PTHR30160">
    <property type="entry name" value="TETRAACYLDISACCHARIDE 4'-KINASE-RELATED"/>
    <property type="match status" value="1"/>
</dbReference>
<dbReference type="SUPFAM" id="SSF53756">
    <property type="entry name" value="UDP-Glycosyltransferase/glycogen phosphorylase"/>
    <property type="match status" value="1"/>
</dbReference>
<protein>
    <recommendedName>
        <fullName evidence="3">ADP-heptose--LPS heptosyltransferase</fullName>
    </recommendedName>
</protein>
<evidence type="ECO:0008006" key="3">
    <source>
        <dbReference type="Google" id="ProtNLM"/>
    </source>
</evidence>
<dbReference type="EMBL" id="JQZW01000008">
    <property type="protein sequence ID" value="KGN98018.1"/>
    <property type="molecule type" value="Genomic_DNA"/>
</dbReference>
<dbReference type="GO" id="GO:0008713">
    <property type="term" value="F:ADP-heptose-lipopolysaccharide heptosyltransferase activity"/>
    <property type="evidence" value="ECO:0007669"/>
    <property type="project" value="TreeGrafter"/>
</dbReference>
<dbReference type="Proteomes" id="UP000030134">
    <property type="component" value="Unassembled WGS sequence"/>
</dbReference>
<keyword evidence="2" id="KW-1185">Reference proteome</keyword>
<reference evidence="1 2" key="1">
    <citation type="submission" date="2014-08" db="EMBL/GenBank/DDBJ databases">
        <title>Porphyromonas gingivicanis strain:COT-022_OH1391 Genome sequencing.</title>
        <authorList>
            <person name="Wallis C."/>
            <person name="Deusch O."/>
            <person name="O'Flynn C."/>
            <person name="Davis I."/>
            <person name="Jospin G."/>
            <person name="Darling A.E."/>
            <person name="Coil D.A."/>
            <person name="Alexiev A."/>
            <person name="Horsfall A."/>
            <person name="Kirkwood N."/>
            <person name="Harris S."/>
            <person name="Eisen J.A."/>
        </authorList>
    </citation>
    <scope>NUCLEOTIDE SEQUENCE [LARGE SCALE GENOMIC DNA]</scope>
    <source>
        <strain evidence="2">COT-022 OH1391</strain>
    </source>
</reference>
<accession>A0A0A2G413</accession>
<organism evidence="1 2">
    <name type="scientific">Porphyromonas gingivicanis</name>
    <dbReference type="NCBI Taxonomy" id="266762"/>
    <lineage>
        <taxon>Bacteria</taxon>
        <taxon>Pseudomonadati</taxon>
        <taxon>Bacteroidota</taxon>
        <taxon>Bacteroidia</taxon>
        <taxon>Bacteroidales</taxon>
        <taxon>Porphyromonadaceae</taxon>
        <taxon>Porphyromonas</taxon>
    </lineage>
</organism>
<dbReference type="Gene3D" id="3.40.50.2000">
    <property type="entry name" value="Glycogen Phosphorylase B"/>
    <property type="match status" value="1"/>
</dbReference>
<dbReference type="AlphaFoldDB" id="A0A0A2G413"/>
<gene>
    <name evidence="1" type="ORF">HQ36_03590</name>
</gene>